<dbReference type="STRING" id="1005945.SAMN05216561_108153"/>
<dbReference type="RefSeq" id="WP_143099746.1">
    <property type="nucleotide sequence ID" value="NZ_BKAF01000036.1"/>
</dbReference>
<dbReference type="Proteomes" id="UP000198649">
    <property type="component" value="Unassembled WGS sequence"/>
</dbReference>
<dbReference type="EMBL" id="FOQG01000008">
    <property type="protein sequence ID" value="SFI44030.1"/>
    <property type="molecule type" value="Genomic_DNA"/>
</dbReference>
<proteinExistence type="predicted"/>
<organism evidence="1 2">
    <name type="scientific">Nocardioides psychrotolerans</name>
    <dbReference type="NCBI Taxonomy" id="1005945"/>
    <lineage>
        <taxon>Bacteria</taxon>
        <taxon>Bacillati</taxon>
        <taxon>Actinomycetota</taxon>
        <taxon>Actinomycetes</taxon>
        <taxon>Propionibacteriales</taxon>
        <taxon>Nocardioidaceae</taxon>
        <taxon>Nocardioides</taxon>
    </lineage>
</organism>
<accession>A0A1I3I838</accession>
<evidence type="ECO:0000313" key="2">
    <source>
        <dbReference type="Proteomes" id="UP000198649"/>
    </source>
</evidence>
<sequence length="283" mass="31815">MTFDFTAPQLTIVLPDLQLRGTQGTVEGVLPILLRVDWGSAESLYAFSRDANTVGAVLEPAIRAQLKADAGFQTDEEAFAQAQQIYPLGMPESPFAGPASERWQRGRATRVDIEDLARRLDESGLAGSLDSATEQLRARIEQLVDTHAKQKDTQSTAIRLDGVDFQHRWDDKQRLRLAVHTFSNPFSRADMEAVSAYTQGRPGLVRCDVCERLFVPVRAGRPSRRCPGFDCADLARESYQQRPDRREYRRLAMRLSRAKATGKQHLIEAAQAELDRFKEKETP</sequence>
<name>A0A1I3I838_9ACTN</name>
<keyword evidence="2" id="KW-1185">Reference proteome</keyword>
<protein>
    <submittedName>
        <fullName evidence="1">Uncharacterized protein</fullName>
    </submittedName>
</protein>
<dbReference type="AlphaFoldDB" id="A0A1I3I838"/>
<reference evidence="1 2" key="1">
    <citation type="submission" date="2016-10" db="EMBL/GenBank/DDBJ databases">
        <authorList>
            <person name="de Groot N.N."/>
        </authorList>
    </citation>
    <scope>NUCLEOTIDE SEQUENCE [LARGE SCALE GENOMIC DNA]</scope>
    <source>
        <strain evidence="1 2">CGMCC 1.11156</strain>
    </source>
</reference>
<evidence type="ECO:0000313" key="1">
    <source>
        <dbReference type="EMBL" id="SFI44030.1"/>
    </source>
</evidence>
<gene>
    <name evidence="1" type="ORF">SAMN05216561_108153</name>
</gene>